<dbReference type="PRINTS" id="PR00260">
    <property type="entry name" value="CHEMTRNSDUCR"/>
</dbReference>
<dbReference type="RefSeq" id="WP_347612172.1">
    <property type="nucleotide sequence ID" value="NZ_JBDPZC010000010.1"/>
</dbReference>
<dbReference type="EMBL" id="JBDPZC010000010">
    <property type="protein sequence ID" value="MEO3714980.1"/>
    <property type="molecule type" value="Genomic_DNA"/>
</dbReference>
<comment type="caution">
    <text evidence="6">The sequence shown here is derived from an EMBL/GenBank/DDBJ whole genome shotgun (WGS) entry which is preliminary data.</text>
</comment>
<feature type="domain" description="Methyl-accepting transducer" evidence="5">
    <location>
        <begin position="274"/>
        <end position="503"/>
    </location>
</feature>
<keyword evidence="1" id="KW-0488">Methylation</keyword>
<keyword evidence="4" id="KW-1133">Transmembrane helix</keyword>
<name>A0ABV0GIY3_9BURK</name>
<dbReference type="InterPro" id="IPR004090">
    <property type="entry name" value="Chemotax_Me-accpt_rcpt"/>
</dbReference>
<evidence type="ECO:0000313" key="7">
    <source>
        <dbReference type="Proteomes" id="UP001462640"/>
    </source>
</evidence>
<dbReference type="PANTHER" id="PTHR43531:SF14">
    <property type="entry name" value="METHYL-ACCEPTING CHEMOTAXIS PROTEIN I-RELATED"/>
    <property type="match status" value="1"/>
</dbReference>
<dbReference type="InterPro" id="IPR051310">
    <property type="entry name" value="MCP_chemotaxis"/>
</dbReference>
<keyword evidence="4" id="KW-0472">Membrane</keyword>
<feature type="transmembrane region" description="Helical" evidence="4">
    <location>
        <begin position="12"/>
        <end position="34"/>
    </location>
</feature>
<comment type="similarity">
    <text evidence="2">Belongs to the methyl-accepting chemotaxis (MCP) protein family.</text>
</comment>
<feature type="transmembrane region" description="Helical" evidence="4">
    <location>
        <begin position="194"/>
        <end position="213"/>
    </location>
</feature>
<dbReference type="CDD" id="cd11386">
    <property type="entry name" value="MCP_signal"/>
    <property type="match status" value="1"/>
</dbReference>
<evidence type="ECO:0000256" key="2">
    <source>
        <dbReference type="ARBA" id="ARBA00029447"/>
    </source>
</evidence>
<dbReference type="InterPro" id="IPR047347">
    <property type="entry name" value="YvaQ-like_sensor"/>
</dbReference>
<keyword evidence="7" id="KW-1185">Reference proteome</keyword>
<organism evidence="6 7">
    <name type="scientific">Roseateles flavus</name>
    <dbReference type="NCBI Taxonomy" id="3149041"/>
    <lineage>
        <taxon>Bacteria</taxon>
        <taxon>Pseudomonadati</taxon>
        <taxon>Pseudomonadota</taxon>
        <taxon>Betaproteobacteria</taxon>
        <taxon>Burkholderiales</taxon>
        <taxon>Sphaerotilaceae</taxon>
        <taxon>Roseateles</taxon>
    </lineage>
</organism>
<dbReference type="SUPFAM" id="SSF58104">
    <property type="entry name" value="Methyl-accepting chemotaxis protein (MCP) signaling domain"/>
    <property type="match status" value="1"/>
</dbReference>
<dbReference type="Gene3D" id="1.10.287.950">
    <property type="entry name" value="Methyl-accepting chemotaxis protein"/>
    <property type="match status" value="1"/>
</dbReference>
<dbReference type="InterPro" id="IPR004089">
    <property type="entry name" value="MCPsignal_dom"/>
</dbReference>
<evidence type="ECO:0000256" key="3">
    <source>
        <dbReference type="PROSITE-ProRule" id="PRU00284"/>
    </source>
</evidence>
<accession>A0ABV0GIY3</accession>
<sequence>MSIQSLSVKAKLASAFGLLCFIFVIVSILALNALSTASENFAHFVQGTNARLLLSYEARTAVEMRAIAARDLVNAPASDVQTVKSEVTKAHVKVTKDLEDLSRLVGDPRVTEPERKLYGELAEVERKYAPVALAIVELASNGQREAAVAKMNQECRPLLSALVKAAQAYRDYSATHSSELVEQAAQAYSAKRSALLIACLLTACAAIVAGYAITRSLSRALGAEPGVLGQIAQKVAAGDLSAIEAGNVPDGSVMHSLVGMQQSLAKIVGAVRNGSESIATGTSQIATGNADLSQRTEEQASNLQQTAASMEQLAGTVRTSAETSREANRLASDAAGAALRGGEQVGQVVHAMREIAESSHKIADIISVIDGIAFQTNILALNAAVEAARAGEQGRGFAVVAGEVRTLAQRSAQAAKEIKGLITASVERVQAGSAQVDLAGQSMQEIVEQVQRVSAMISELSTAASEQSQGISQVGDAVHQLDQVTQQNAALVEETSAAAESLRVQAAQLSQAVSVFRISMA</sequence>
<dbReference type="Proteomes" id="UP001462640">
    <property type="component" value="Unassembled WGS sequence"/>
</dbReference>
<reference evidence="6 7" key="1">
    <citation type="submission" date="2024-05" db="EMBL/GenBank/DDBJ databases">
        <title>Roseateles sp. 2.12 16S ribosomal RNA gene Genome sequencing and assembly.</title>
        <authorList>
            <person name="Woo H."/>
        </authorList>
    </citation>
    <scope>NUCLEOTIDE SEQUENCE [LARGE SCALE GENOMIC DNA]</scope>
    <source>
        <strain evidence="6 7">2.12</strain>
    </source>
</reference>
<keyword evidence="3" id="KW-0807">Transducer</keyword>
<dbReference type="PROSITE" id="PS50111">
    <property type="entry name" value="CHEMOTAXIS_TRANSDUC_2"/>
    <property type="match status" value="1"/>
</dbReference>
<dbReference type="Pfam" id="PF12729">
    <property type="entry name" value="4HB_MCP_1"/>
    <property type="match status" value="1"/>
</dbReference>
<evidence type="ECO:0000256" key="4">
    <source>
        <dbReference type="SAM" id="Phobius"/>
    </source>
</evidence>
<dbReference type="CDD" id="cd19411">
    <property type="entry name" value="MCP2201-like_sensor"/>
    <property type="match status" value="1"/>
</dbReference>
<dbReference type="SMART" id="SM00283">
    <property type="entry name" value="MA"/>
    <property type="match status" value="1"/>
</dbReference>
<proteinExistence type="inferred from homology"/>
<keyword evidence="4" id="KW-0812">Transmembrane</keyword>
<dbReference type="PANTHER" id="PTHR43531">
    <property type="entry name" value="PROTEIN ICFG"/>
    <property type="match status" value="1"/>
</dbReference>
<evidence type="ECO:0000259" key="5">
    <source>
        <dbReference type="PROSITE" id="PS50111"/>
    </source>
</evidence>
<protein>
    <submittedName>
        <fullName evidence="6">Methyl-accepting chemotaxis protein</fullName>
    </submittedName>
</protein>
<evidence type="ECO:0000313" key="6">
    <source>
        <dbReference type="EMBL" id="MEO3714980.1"/>
    </source>
</evidence>
<gene>
    <name evidence="6" type="ORF">ABDJ40_19620</name>
</gene>
<dbReference type="InterPro" id="IPR024478">
    <property type="entry name" value="HlyB_4HB_MCP"/>
</dbReference>
<evidence type="ECO:0000256" key="1">
    <source>
        <dbReference type="ARBA" id="ARBA00022481"/>
    </source>
</evidence>
<dbReference type="Pfam" id="PF00015">
    <property type="entry name" value="MCPsignal"/>
    <property type="match status" value="1"/>
</dbReference>